<proteinExistence type="predicted"/>
<gene>
    <name evidence="4" type="primary">RvY_01687-1</name>
    <name evidence="4" type="synonym">RvY_01687.1</name>
    <name evidence="4" type="ORF">RvY_01687</name>
</gene>
<dbReference type="PROSITE" id="PS50158">
    <property type="entry name" value="ZF_CCHC"/>
    <property type="match status" value="1"/>
</dbReference>
<organism evidence="4 5">
    <name type="scientific">Ramazzottius varieornatus</name>
    <name type="common">Water bear</name>
    <name type="synonym">Tardigrade</name>
    <dbReference type="NCBI Taxonomy" id="947166"/>
    <lineage>
        <taxon>Eukaryota</taxon>
        <taxon>Metazoa</taxon>
        <taxon>Ecdysozoa</taxon>
        <taxon>Tardigrada</taxon>
        <taxon>Eutardigrada</taxon>
        <taxon>Parachela</taxon>
        <taxon>Hypsibioidea</taxon>
        <taxon>Ramazzottiidae</taxon>
        <taxon>Ramazzottius</taxon>
    </lineage>
</organism>
<reference evidence="4 5" key="1">
    <citation type="journal article" date="2016" name="Nat. Commun.">
        <title>Extremotolerant tardigrade genome and improved radiotolerance of human cultured cells by tardigrade-unique protein.</title>
        <authorList>
            <person name="Hashimoto T."/>
            <person name="Horikawa D.D."/>
            <person name="Saito Y."/>
            <person name="Kuwahara H."/>
            <person name="Kozuka-Hata H."/>
            <person name="Shin-I T."/>
            <person name="Minakuchi Y."/>
            <person name="Ohishi K."/>
            <person name="Motoyama A."/>
            <person name="Aizu T."/>
            <person name="Enomoto A."/>
            <person name="Kondo K."/>
            <person name="Tanaka S."/>
            <person name="Hara Y."/>
            <person name="Koshikawa S."/>
            <person name="Sagara H."/>
            <person name="Miura T."/>
            <person name="Yokobori S."/>
            <person name="Miyagawa K."/>
            <person name="Suzuki Y."/>
            <person name="Kubo T."/>
            <person name="Oyama M."/>
            <person name="Kohara Y."/>
            <person name="Fujiyama A."/>
            <person name="Arakawa K."/>
            <person name="Katayama T."/>
            <person name="Toyoda A."/>
            <person name="Kunieda T."/>
        </authorList>
    </citation>
    <scope>NUCLEOTIDE SEQUENCE [LARGE SCALE GENOMIC DNA]</scope>
    <source>
        <strain evidence="4 5">YOKOZUNA-1</strain>
    </source>
</reference>
<dbReference type="InterPro" id="IPR001878">
    <property type="entry name" value="Znf_CCHC"/>
</dbReference>
<dbReference type="EMBL" id="BDGG01000001">
    <property type="protein sequence ID" value="GAU89093.1"/>
    <property type="molecule type" value="Genomic_DNA"/>
</dbReference>
<dbReference type="GO" id="GO:0003676">
    <property type="term" value="F:nucleic acid binding"/>
    <property type="evidence" value="ECO:0007669"/>
    <property type="project" value="InterPro"/>
</dbReference>
<protein>
    <recommendedName>
        <fullName evidence="3">CCHC-type domain-containing protein</fullName>
    </recommendedName>
</protein>
<evidence type="ECO:0000259" key="3">
    <source>
        <dbReference type="PROSITE" id="PS50158"/>
    </source>
</evidence>
<dbReference type="AlphaFoldDB" id="A0A1D1URV7"/>
<dbReference type="GO" id="GO:0008270">
    <property type="term" value="F:zinc ion binding"/>
    <property type="evidence" value="ECO:0007669"/>
    <property type="project" value="UniProtKB-KW"/>
</dbReference>
<evidence type="ECO:0000313" key="4">
    <source>
        <dbReference type="EMBL" id="GAU89093.1"/>
    </source>
</evidence>
<keyword evidence="5" id="KW-1185">Reference proteome</keyword>
<evidence type="ECO:0000256" key="2">
    <source>
        <dbReference type="SAM" id="MobiDB-lite"/>
    </source>
</evidence>
<name>A0A1D1URV7_RAMVA</name>
<evidence type="ECO:0000313" key="5">
    <source>
        <dbReference type="Proteomes" id="UP000186922"/>
    </source>
</evidence>
<sequence>MDQRRAHKDMTYFEAKRFLMQRYHTTPSKTVVASKLRQITYKETEDFDKYYDKVMLLLDRLQADMPPDVRAGYLLTGITSASLRDKLCNFDMDTPEKLRNAVLTVLHNMFEVRRLTEAEKDVRINVKEAEANVNVVVVDEKAWVNRFNDLVCSDCGEVGHTRRQCSSFSKLPQAYTSIITTTITTKVWLEPRLTSPKGPNMQMNQNQGGGVLLRRGNRMPLKERSVRRQTSRGSHKAYRFQSTRGIHPLIHRSCR</sequence>
<keyword evidence="1" id="KW-0479">Metal-binding</keyword>
<dbReference type="Proteomes" id="UP000186922">
    <property type="component" value="Unassembled WGS sequence"/>
</dbReference>
<feature type="region of interest" description="Disordered" evidence="2">
    <location>
        <begin position="194"/>
        <end position="213"/>
    </location>
</feature>
<feature type="domain" description="CCHC-type" evidence="3">
    <location>
        <begin position="152"/>
        <end position="165"/>
    </location>
</feature>
<evidence type="ECO:0000256" key="1">
    <source>
        <dbReference type="PROSITE-ProRule" id="PRU00047"/>
    </source>
</evidence>
<dbReference type="SUPFAM" id="SSF57756">
    <property type="entry name" value="Retrovirus zinc finger-like domains"/>
    <property type="match status" value="1"/>
</dbReference>
<comment type="caution">
    <text evidence="4">The sequence shown here is derived from an EMBL/GenBank/DDBJ whole genome shotgun (WGS) entry which is preliminary data.</text>
</comment>
<dbReference type="InterPro" id="IPR036875">
    <property type="entry name" value="Znf_CCHC_sf"/>
</dbReference>
<accession>A0A1D1URV7</accession>
<keyword evidence="1" id="KW-0862">Zinc</keyword>
<keyword evidence="1" id="KW-0863">Zinc-finger</keyword>